<dbReference type="GO" id="GO:0003735">
    <property type="term" value="F:structural constituent of ribosome"/>
    <property type="evidence" value="ECO:0007669"/>
    <property type="project" value="InterPro"/>
</dbReference>
<evidence type="ECO:0000313" key="2">
    <source>
        <dbReference type="Proteomes" id="UP000789759"/>
    </source>
</evidence>
<evidence type="ECO:0000313" key="1">
    <source>
        <dbReference type="EMBL" id="CAG8789087.1"/>
    </source>
</evidence>
<comment type="caution">
    <text evidence="1">The sequence shown here is derived from an EMBL/GenBank/DDBJ whole genome shotgun (WGS) entry which is preliminary data.</text>
</comment>
<accession>A0A9N9JNL8</accession>
<keyword evidence="2" id="KW-1185">Reference proteome</keyword>
<dbReference type="GO" id="GO:0005840">
    <property type="term" value="C:ribosome"/>
    <property type="evidence" value="ECO:0007669"/>
    <property type="project" value="InterPro"/>
</dbReference>
<name>A0A9N9JNL8_9GLOM</name>
<organism evidence="1 2">
    <name type="scientific">Cetraspora pellucida</name>
    <dbReference type="NCBI Taxonomy" id="1433469"/>
    <lineage>
        <taxon>Eukaryota</taxon>
        <taxon>Fungi</taxon>
        <taxon>Fungi incertae sedis</taxon>
        <taxon>Mucoromycota</taxon>
        <taxon>Glomeromycotina</taxon>
        <taxon>Glomeromycetes</taxon>
        <taxon>Diversisporales</taxon>
        <taxon>Gigasporaceae</taxon>
        <taxon>Cetraspora</taxon>
    </lineage>
</organism>
<dbReference type="GO" id="GO:0006412">
    <property type="term" value="P:translation"/>
    <property type="evidence" value="ECO:0007669"/>
    <property type="project" value="InterPro"/>
</dbReference>
<reference evidence="1" key="1">
    <citation type="submission" date="2021-06" db="EMBL/GenBank/DDBJ databases">
        <authorList>
            <person name="Kallberg Y."/>
            <person name="Tangrot J."/>
            <person name="Rosling A."/>
        </authorList>
    </citation>
    <scope>NUCLEOTIDE SEQUENCE</scope>
    <source>
        <strain evidence="1">FL966</strain>
    </source>
</reference>
<dbReference type="SUPFAM" id="SSF54686">
    <property type="entry name" value="Ribosomal protein L16p/L10e"/>
    <property type="match status" value="1"/>
</dbReference>
<dbReference type="OrthoDB" id="268521at2759"/>
<sequence>MLIPKQNPKYRYPHLVKYEGKAKGNKEVIRKFLKKFKAGQVKTNIFPHLAKTKKPLEVKGLPKEVAYQALTAASYKLPVQCKVVKKTTTDI</sequence>
<dbReference type="EMBL" id="CAJVQA010026439">
    <property type="protein sequence ID" value="CAG8789087.1"/>
    <property type="molecule type" value="Genomic_DNA"/>
</dbReference>
<dbReference type="InterPro" id="IPR036920">
    <property type="entry name" value="Ribosomal_uL16_sf"/>
</dbReference>
<dbReference type="Proteomes" id="UP000789759">
    <property type="component" value="Unassembled WGS sequence"/>
</dbReference>
<proteinExistence type="predicted"/>
<dbReference type="AlphaFoldDB" id="A0A9N9JNL8"/>
<dbReference type="Gene3D" id="3.90.1170.10">
    <property type="entry name" value="Ribosomal protein L10e/L16"/>
    <property type="match status" value="1"/>
</dbReference>
<gene>
    <name evidence="1" type="ORF">CPELLU_LOCUS16882</name>
</gene>
<protein>
    <submittedName>
        <fullName evidence="1">4460_t:CDS:1</fullName>
    </submittedName>
</protein>